<evidence type="ECO:0000313" key="2">
    <source>
        <dbReference type="Proteomes" id="UP000660708"/>
    </source>
</evidence>
<name>A0A8I0N0G2_9GAMM</name>
<dbReference type="EMBL" id="AQHF01000034">
    <property type="protein sequence ID" value="MBE0348848.1"/>
    <property type="molecule type" value="Genomic_DNA"/>
</dbReference>
<protein>
    <submittedName>
        <fullName evidence="1">Uncharacterized protein</fullName>
    </submittedName>
</protein>
<reference evidence="1 2" key="1">
    <citation type="submission" date="2015-06" db="EMBL/GenBank/DDBJ databases">
        <title>Genome sequence of Pseudoalteromonas peptidolytica.</title>
        <authorList>
            <person name="Xie B.-B."/>
            <person name="Rong J.-C."/>
            <person name="Qin Q.-L."/>
            <person name="Zhang Y.-Z."/>
        </authorList>
    </citation>
    <scope>NUCLEOTIDE SEQUENCE [LARGE SCALE GENOMIC DNA]</scope>
    <source>
        <strain evidence="1 2">F12-50-A1</strain>
    </source>
</reference>
<dbReference type="Proteomes" id="UP000660708">
    <property type="component" value="Unassembled WGS sequence"/>
</dbReference>
<gene>
    <name evidence="1" type="ORF">PPEP_b0696</name>
</gene>
<keyword evidence="2" id="KW-1185">Reference proteome</keyword>
<dbReference type="AlphaFoldDB" id="A0A8I0N0G2"/>
<organism evidence="1 2">
    <name type="scientific">Pseudoalteromonas peptidolytica F12-50-A1</name>
    <dbReference type="NCBI Taxonomy" id="1315280"/>
    <lineage>
        <taxon>Bacteria</taxon>
        <taxon>Pseudomonadati</taxon>
        <taxon>Pseudomonadota</taxon>
        <taxon>Gammaproteobacteria</taxon>
        <taxon>Alteromonadales</taxon>
        <taxon>Pseudoalteromonadaceae</taxon>
        <taxon>Pseudoalteromonas</taxon>
    </lineage>
</organism>
<comment type="caution">
    <text evidence="1">The sequence shown here is derived from an EMBL/GenBank/DDBJ whole genome shotgun (WGS) entry which is preliminary data.</text>
</comment>
<sequence length="40" mass="4799">MDQDFINPTTNDPDLFMKIKDPSSKILTFDLSHFYKPKFY</sequence>
<proteinExistence type="predicted"/>
<accession>A0A8I0N0G2</accession>
<evidence type="ECO:0000313" key="1">
    <source>
        <dbReference type="EMBL" id="MBE0348848.1"/>
    </source>
</evidence>